<dbReference type="PANTHER" id="PTHR30469:SF15">
    <property type="entry name" value="HLYD FAMILY OF SECRETION PROTEINS"/>
    <property type="match status" value="1"/>
</dbReference>
<evidence type="ECO:0000256" key="2">
    <source>
        <dbReference type="SAM" id="Coils"/>
    </source>
</evidence>
<feature type="signal peptide" evidence="3">
    <location>
        <begin position="1"/>
        <end position="22"/>
    </location>
</feature>
<feature type="coiled-coil region" evidence="2">
    <location>
        <begin position="97"/>
        <end position="179"/>
    </location>
</feature>
<keyword evidence="3" id="KW-0732">Signal</keyword>
<gene>
    <name evidence="6" type="ORF">CVP04_09895</name>
</gene>
<evidence type="ECO:0000259" key="5">
    <source>
        <dbReference type="Pfam" id="PF25967"/>
    </source>
</evidence>
<keyword evidence="2" id="KW-0175">Coiled coil</keyword>
<dbReference type="GO" id="GO:0015562">
    <property type="term" value="F:efflux transmembrane transporter activity"/>
    <property type="evidence" value="ECO:0007669"/>
    <property type="project" value="TreeGrafter"/>
</dbReference>
<dbReference type="PROSITE" id="PS51257">
    <property type="entry name" value="PROKAR_LIPOPROTEIN"/>
    <property type="match status" value="1"/>
</dbReference>
<dbReference type="OrthoDB" id="9806939at2"/>
<dbReference type="Gene3D" id="2.40.50.100">
    <property type="match status" value="1"/>
</dbReference>
<comment type="similarity">
    <text evidence="1">Belongs to the membrane fusion protein (MFP) (TC 8.A.1) family.</text>
</comment>
<name>A0A2M8RTP7_9PAST</name>
<evidence type="ECO:0000259" key="4">
    <source>
        <dbReference type="Pfam" id="PF25876"/>
    </source>
</evidence>
<evidence type="ECO:0000313" key="7">
    <source>
        <dbReference type="Proteomes" id="UP000230282"/>
    </source>
</evidence>
<dbReference type="EMBL" id="PHGZ01000024">
    <property type="protein sequence ID" value="PJG82267.1"/>
    <property type="molecule type" value="Genomic_DNA"/>
</dbReference>
<evidence type="ECO:0000256" key="3">
    <source>
        <dbReference type="SAM" id="SignalP"/>
    </source>
</evidence>
<feature type="domain" description="Multidrug resistance protein MdtA-like alpha-helical hairpin" evidence="4">
    <location>
        <begin position="107"/>
        <end position="174"/>
    </location>
</feature>
<dbReference type="Gene3D" id="2.40.420.20">
    <property type="match status" value="1"/>
</dbReference>
<feature type="chain" id="PRO_5014896084" evidence="3">
    <location>
        <begin position="23"/>
        <end position="370"/>
    </location>
</feature>
<dbReference type="PANTHER" id="PTHR30469">
    <property type="entry name" value="MULTIDRUG RESISTANCE PROTEIN MDTA"/>
    <property type="match status" value="1"/>
</dbReference>
<dbReference type="Gene3D" id="1.10.287.470">
    <property type="entry name" value="Helix hairpin bin"/>
    <property type="match status" value="1"/>
</dbReference>
<organism evidence="6 7">
    <name type="scientific">Caviibacterium pharyngocola</name>
    <dbReference type="NCBI Taxonomy" id="28159"/>
    <lineage>
        <taxon>Bacteria</taxon>
        <taxon>Pseudomonadati</taxon>
        <taxon>Pseudomonadota</taxon>
        <taxon>Gammaproteobacteria</taxon>
        <taxon>Pasteurellales</taxon>
        <taxon>Pasteurellaceae</taxon>
        <taxon>Caviibacterium</taxon>
    </lineage>
</organism>
<keyword evidence="7" id="KW-1185">Reference proteome</keyword>
<feature type="domain" description="Multidrug resistance protein MdtA-like C-terminal permuted SH3" evidence="5">
    <location>
        <begin position="296"/>
        <end position="348"/>
    </location>
</feature>
<dbReference type="InterPro" id="IPR058627">
    <property type="entry name" value="MdtA-like_C"/>
</dbReference>
<protein>
    <submittedName>
        <fullName evidence="6">Efflux RND transporter periplasmic adaptor subunit</fullName>
    </submittedName>
</protein>
<dbReference type="Proteomes" id="UP000230282">
    <property type="component" value="Unassembled WGS sequence"/>
</dbReference>
<dbReference type="Pfam" id="PF25967">
    <property type="entry name" value="RND-MFP_C"/>
    <property type="match status" value="1"/>
</dbReference>
<proteinExistence type="inferred from homology"/>
<dbReference type="Gene3D" id="2.40.30.170">
    <property type="match status" value="1"/>
</dbReference>
<dbReference type="RefSeq" id="WP_100297351.1">
    <property type="nucleotide sequence ID" value="NZ_PHGZ01000024.1"/>
</dbReference>
<dbReference type="NCBIfam" id="TIGR01730">
    <property type="entry name" value="RND_mfp"/>
    <property type="match status" value="1"/>
</dbReference>
<dbReference type="InterPro" id="IPR006143">
    <property type="entry name" value="RND_pump_MFP"/>
</dbReference>
<dbReference type="InterPro" id="IPR058624">
    <property type="entry name" value="MdtA-like_HH"/>
</dbReference>
<dbReference type="Pfam" id="PF25876">
    <property type="entry name" value="HH_MFP_RND"/>
    <property type="match status" value="1"/>
</dbReference>
<reference evidence="6 7" key="1">
    <citation type="submission" date="2017-11" db="EMBL/GenBank/DDBJ databases">
        <title>Reclassification of Bisgaard taxon 5 as Caviibacterium pharyngocola gen. nov., sp. nov.</title>
        <authorList>
            <person name="Christensen H."/>
        </authorList>
    </citation>
    <scope>NUCLEOTIDE SEQUENCE [LARGE SCALE GENOMIC DNA]</scope>
    <source>
        <strain evidence="6 7">7_3</strain>
    </source>
</reference>
<dbReference type="SUPFAM" id="SSF111369">
    <property type="entry name" value="HlyD-like secretion proteins"/>
    <property type="match status" value="1"/>
</dbReference>
<dbReference type="AlphaFoldDB" id="A0A2M8RTP7"/>
<dbReference type="GO" id="GO:1990281">
    <property type="term" value="C:efflux pump complex"/>
    <property type="evidence" value="ECO:0007669"/>
    <property type="project" value="TreeGrafter"/>
</dbReference>
<accession>A0A2M8RTP7</accession>
<evidence type="ECO:0000313" key="6">
    <source>
        <dbReference type="EMBL" id="PJG82267.1"/>
    </source>
</evidence>
<comment type="caution">
    <text evidence="6">The sequence shown here is derived from an EMBL/GenBank/DDBJ whole genome shotgun (WGS) entry which is preliminary data.</text>
</comment>
<sequence>MRKKILALALSAVLLTACNENMEENKTTTSAMKVNVIQPQSIEFARTLQLSGSWVARDEIAISTALQGQQILSVLVDVGANVKKGQVLATLENTNVQSQLQQNQASLTRAKANLNAQESALKEANATLKRYQALIKSDAVSHQELDQQKAKADSAKASVQAAKAEIAQIQAQLEDSRHQRGKAEIIAPFDGVITKRTAEVGSLTGSNALFHLAKDGVTELEVDATTDELVPLATGLTASLKDSTHASGQIRLIFPEIDAKSRLGKIRVAFDKDAQMPIGAFGEVEIALPKQNVAFAVPFSAVSFKDGQSSVMVVNGQGKVERRAVTVGSQYQSWVEVRSGVDHNDQLVKQAGAFLDVGDVVSPQLVKDKE</sequence>
<evidence type="ECO:0000256" key="1">
    <source>
        <dbReference type="ARBA" id="ARBA00009477"/>
    </source>
</evidence>